<dbReference type="AlphaFoldDB" id="A0A2J7Z0I0"/>
<evidence type="ECO:0000313" key="1">
    <source>
        <dbReference type="EMBL" id="PNG93790.1"/>
    </source>
</evidence>
<protein>
    <submittedName>
        <fullName evidence="1">Uncharacterized protein</fullName>
    </submittedName>
</protein>
<name>A0A2J7Z0I0_STRMQ</name>
<sequence>MVYAEFARDARALADGVHQYVMAPGPDLDADTAAYTEVLDRARWSYDVVSIEGPKSVRDAAKLFIDQAIACRGKGSWHSSAVAAFNKLFALRRTDDGAQFEAVLAVEQELERIRAAALAVPKEWRGRAQAWASDAAADDARALRARWQEERDRSPDEAPRYEVVARLVALIADDGSPTALNTAVQAGYLTSQQASKIITYTMTWAEDDPLQRVLHELVPMHDALDAFVREANRVLHPEEYGEDCGES</sequence>
<evidence type="ECO:0000313" key="2">
    <source>
        <dbReference type="Proteomes" id="UP000236520"/>
    </source>
</evidence>
<reference evidence="1 2" key="1">
    <citation type="submission" date="2015-09" db="EMBL/GenBank/DDBJ databases">
        <title>Genome sequence, genome mining and natural product profiling of a biocontrol bacterium Streptomyces malaysiensis F913.</title>
        <authorList>
            <person name="Xu Y."/>
            <person name="Wei J."/>
            <person name="Xie J."/>
            <person name="Li T."/>
            <person name="Zhou Z."/>
        </authorList>
    </citation>
    <scope>NUCLEOTIDE SEQUENCE [LARGE SCALE GENOMIC DNA]</scope>
    <source>
        <strain evidence="1 2">F913</strain>
    </source>
</reference>
<proteinExistence type="predicted"/>
<accession>A0A2J7Z0I0</accession>
<dbReference type="Proteomes" id="UP000236520">
    <property type="component" value="Unassembled WGS sequence"/>
</dbReference>
<organism evidence="1 2">
    <name type="scientific">Streptomyces malaysiensis</name>
    <dbReference type="NCBI Taxonomy" id="92644"/>
    <lineage>
        <taxon>Bacteria</taxon>
        <taxon>Bacillati</taxon>
        <taxon>Actinomycetota</taxon>
        <taxon>Actinomycetes</taxon>
        <taxon>Kitasatosporales</taxon>
        <taxon>Streptomycetaceae</taxon>
        <taxon>Streptomyces</taxon>
        <taxon>Streptomyces violaceusniger group</taxon>
    </lineage>
</organism>
<dbReference type="EMBL" id="LJIW01000002">
    <property type="protein sequence ID" value="PNG93790.1"/>
    <property type="molecule type" value="Genomic_DNA"/>
</dbReference>
<comment type="caution">
    <text evidence="1">The sequence shown here is derived from an EMBL/GenBank/DDBJ whole genome shotgun (WGS) entry which is preliminary data.</text>
</comment>
<gene>
    <name evidence="1" type="ORF">SMF913_29255</name>
</gene>
<keyword evidence="2" id="KW-1185">Reference proteome</keyword>